<reference evidence="2" key="1">
    <citation type="submission" date="2009-08" db="EMBL/GenBank/DDBJ databases">
        <title>Annotation of Salpingoeca rosetta.</title>
        <authorList>
            <consortium name="The Broad Institute Genome Sequencing Platform"/>
            <person name="Russ C."/>
            <person name="Cuomo C."/>
            <person name="Burger G."/>
            <person name="Gray M.W."/>
            <person name="Holland P.W.H."/>
            <person name="King N."/>
            <person name="Lang F.B.F."/>
            <person name="Roger A.J."/>
            <person name="Ruiz-Trillo I."/>
            <person name="Young S.K."/>
            <person name="Zeng Q."/>
            <person name="Gargeya S."/>
            <person name="Alvarado L."/>
            <person name="Berlin A."/>
            <person name="Chapman S.B."/>
            <person name="Chen Z."/>
            <person name="Freedman E."/>
            <person name="Gellesch M."/>
            <person name="Goldberg J."/>
            <person name="Griggs A."/>
            <person name="Gujja S."/>
            <person name="Heilman E."/>
            <person name="Heiman D."/>
            <person name="Howarth C."/>
            <person name="Mehta T."/>
            <person name="Neiman D."/>
            <person name="Pearson M."/>
            <person name="Roberts A."/>
            <person name="Saif S."/>
            <person name="Shea T."/>
            <person name="Shenoy N."/>
            <person name="Sisk P."/>
            <person name="Stolte C."/>
            <person name="Sykes S."/>
            <person name="White J."/>
            <person name="Yandava C."/>
            <person name="Haas B."/>
            <person name="Nusbaum C."/>
            <person name="Birren B."/>
        </authorList>
    </citation>
    <scope>NUCLEOTIDE SEQUENCE [LARGE SCALE GENOMIC DNA]</scope>
    <source>
        <strain evidence="2">ATCC 50818</strain>
    </source>
</reference>
<evidence type="ECO:0000313" key="3">
    <source>
        <dbReference type="Proteomes" id="UP000007799"/>
    </source>
</evidence>
<dbReference type="RefSeq" id="XP_004989275.1">
    <property type="nucleotide sequence ID" value="XM_004989218.1"/>
</dbReference>
<dbReference type="EMBL" id="GL832984">
    <property type="protein sequence ID" value="EGD79190.1"/>
    <property type="molecule type" value="Genomic_DNA"/>
</dbReference>
<accession>F2UNI5</accession>
<feature type="region of interest" description="Disordered" evidence="1">
    <location>
        <begin position="227"/>
        <end position="246"/>
    </location>
</feature>
<feature type="region of interest" description="Disordered" evidence="1">
    <location>
        <begin position="23"/>
        <end position="56"/>
    </location>
</feature>
<protein>
    <submittedName>
        <fullName evidence="2">Uncharacterized protein</fullName>
    </submittedName>
</protein>
<proteinExistence type="predicted"/>
<dbReference type="Proteomes" id="UP000007799">
    <property type="component" value="Unassembled WGS sequence"/>
</dbReference>
<sequence length="432" mass="47344">MQACVDGGNVAAAVQVAERCKETAQAGHKNDGEKEKDAQQQPNMPQRQHHHHHHHLRFQAPHHIFIAQEGRRQAARRRGRPGHPAMLASLVETPSQARKQRISILKCMAVAMQDNTRTWQDALQAFYAQQPPSRGRWHSQHACCRAVAADINSERHGNDRHNHSHCNLSCRACATLLMTAEPAQFLSLLDAVVRANNIDDDGDDVDESSGDGDVDNAAKHTTTIGGANCGSCSSSDDDDDDDDDDEFEDLDQMLQAMEVLMSVPCTSGNEDADTHDDVQGQGLTLQQQRSTCNEDDGDDGNSGVDGDGGGDCSGSVSPRPPPPPPLLQHMLDMGGGVLHPKTTWLVLRACVNQAWFLPLHSARQRHHLQHVLDALPRLLFNHSLATSLIVKELLGFCDPELSHAISTTTRLVLVLDLDVLDVWSHFLLSTLE</sequence>
<name>F2UNI5_SALR5</name>
<feature type="compositionally biased region" description="Basic and acidic residues" evidence="1">
    <location>
        <begin position="23"/>
        <end position="38"/>
    </location>
</feature>
<dbReference type="InParanoid" id="F2UNI5"/>
<feature type="region of interest" description="Disordered" evidence="1">
    <location>
        <begin position="200"/>
        <end position="220"/>
    </location>
</feature>
<keyword evidence="3" id="KW-1185">Reference proteome</keyword>
<evidence type="ECO:0000256" key="1">
    <source>
        <dbReference type="SAM" id="MobiDB-lite"/>
    </source>
</evidence>
<dbReference type="GeneID" id="16069819"/>
<feature type="compositionally biased region" description="Acidic residues" evidence="1">
    <location>
        <begin position="235"/>
        <end position="246"/>
    </location>
</feature>
<evidence type="ECO:0000313" key="2">
    <source>
        <dbReference type="EMBL" id="EGD79190.1"/>
    </source>
</evidence>
<gene>
    <name evidence="2" type="ORF">PTSG_09919</name>
</gene>
<dbReference type="KEGG" id="sre:PTSG_09919"/>
<dbReference type="AlphaFoldDB" id="F2UNI5"/>
<feature type="compositionally biased region" description="Basic residues" evidence="1">
    <location>
        <begin position="47"/>
        <end position="56"/>
    </location>
</feature>
<feature type="compositionally biased region" description="Acidic residues" evidence="1">
    <location>
        <begin position="200"/>
        <end position="214"/>
    </location>
</feature>
<feature type="compositionally biased region" description="Gly residues" evidence="1">
    <location>
        <begin position="303"/>
        <end position="312"/>
    </location>
</feature>
<feature type="region of interest" description="Disordered" evidence="1">
    <location>
        <begin position="286"/>
        <end position="328"/>
    </location>
</feature>
<organism evidence="3">
    <name type="scientific">Salpingoeca rosetta (strain ATCC 50818 / BSB-021)</name>
    <dbReference type="NCBI Taxonomy" id="946362"/>
    <lineage>
        <taxon>Eukaryota</taxon>
        <taxon>Choanoflagellata</taxon>
        <taxon>Craspedida</taxon>
        <taxon>Salpingoecidae</taxon>
        <taxon>Salpingoeca</taxon>
    </lineage>
</organism>